<dbReference type="KEGG" id="ssun:H9Q77_05390"/>
<comment type="similarity">
    <text evidence="1">Belongs to the bacterial solute-binding protein 8 family.</text>
</comment>
<dbReference type="PROSITE" id="PS50983">
    <property type="entry name" value="FE_B12_PBP"/>
    <property type="match status" value="1"/>
</dbReference>
<dbReference type="Proteomes" id="UP000515981">
    <property type="component" value="Chromosome"/>
</dbReference>
<dbReference type="AlphaFoldDB" id="A0A7G9FYA1"/>
<proteinExistence type="inferred from homology"/>
<dbReference type="Gene3D" id="3.40.50.1980">
    <property type="entry name" value="Nitrogenase molybdenum iron protein domain"/>
    <property type="match status" value="2"/>
</dbReference>
<feature type="compositionally biased region" description="Low complexity" evidence="2">
    <location>
        <begin position="33"/>
        <end position="52"/>
    </location>
</feature>
<protein>
    <submittedName>
        <fullName evidence="4">ABC transporter substrate-binding protein</fullName>
    </submittedName>
</protein>
<feature type="domain" description="Fe/B12 periplasmic-binding" evidence="3">
    <location>
        <begin position="121"/>
        <end position="396"/>
    </location>
</feature>
<evidence type="ECO:0000259" key="3">
    <source>
        <dbReference type="PROSITE" id="PS50983"/>
    </source>
</evidence>
<evidence type="ECO:0000313" key="4">
    <source>
        <dbReference type="EMBL" id="QNM03533.1"/>
    </source>
</evidence>
<dbReference type="PROSITE" id="PS51257">
    <property type="entry name" value="PROKAR_LIPOPROTEIN"/>
    <property type="match status" value="1"/>
</dbReference>
<sequence length="403" mass="45046">MKTLRSGRNRRKWIYVLLLMGLLGLSGCGSPSSASMDTSAEATSEITQAAETTQEERTELVKTGSMELQYAENFAVDYYEDGYKMLTTLPDSKRYLLVPEGQPVPRGLDEDVSILQEPLQNIYLVASGAMDMFASLDAVDQIRFSGQKQENWYIQTAKDAMAAGDMIYAGKYSKPDYELLVSEGCDLAIENRMITHSPEVVEMLQSFDIPVMIEYSSYEQHPLGKVEWVKFFGALTGKEAEAEEAFAEQTEILEEVESGEKTGKTIAFFYVTSNGLIQVRQSTDYIPKLIELAGGRYIFEDLEDSGSGRSTLNMQVEDFYAGAKDADILIYNSSIDGGVTTLDELIGKCNILKDFKAVQEGQVYCTTNDMYQQSMAIGYLLQDMHTVLTDDDTAKLRYLFLLQ</sequence>
<dbReference type="PANTHER" id="PTHR30535">
    <property type="entry name" value="VITAMIN B12-BINDING PROTEIN"/>
    <property type="match status" value="1"/>
</dbReference>
<reference evidence="4 5" key="1">
    <citation type="submission" date="2020-08" db="EMBL/GenBank/DDBJ databases">
        <authorList>
            <person name="Liu C."/>
            <person name="Sun Q."/>
        </authorList>
    </citation>
    <scope>NUCLEOTIDE SEQUENCE [LARGE SCALE GENOMIC DNA]</scope>
    <source>
        <strain evidence="4 5">NSJ-8</strain>
    </source>
</reference>
<feature type="region of interest" description="Disordered" evidence="2">
    <location>
        <begin position="33"/>
        <end position="54"/>
    </location>
</feature>
<evidence type="ECO:0000313" key="5">
    <source>
        <dbReference type="Proteomes" id="UP000515981"/>
    </source>
</evidence>
<dbReference type="InterPro" id="IPR002491">
    <property type="entry name" value="ABC_transptr_periplasmic_BD"/>
</dbReference>
<dbReference type="SUPFAM" id="SSF53807">
    <property type="entry name" value="Helical backbone' metal receptor"/>
    <property type="match status" value="1"/>
</dbReference>
<evidence type="ECO:0000256" key="1">
    <source>
        <dbReference type="ARBA" id="ARBA00008814"/>
    </source>
</evidence>
<gene>
    <name evidence="4" type="ORF">H9Q77_05390</name>
</gene>
<keyword evidence="5" id="KW-1185">Reference proteome</keyword>
<dbReference type="RefSeq" id="WP_249326752.1">
    <property type="nucleotide sequence ID" value="NZ_CP060633.1"/>
</dbReference>
<dbReference type="Pfam" id="PF01497">
    <property type="entry name" value="Peripla_BP_2"/>
    <property type="match status" value="1"/>
</dbReference>
<dbReference type="PANTHER" id="PTHR30535:SF34">
    <property type="entry name" value="MOLYBDATE-BINDING PROTEIN MOLA"/>
    <property type="match status" value="1"/>
</dbReference>
<dbReference type="InterPro" id="IPR050902">
    <property type="entry name" value="ABC_Transporter_SBP"/>
</dbReference>
<dbReference type="EMBL" id="CP060633">
    <property type="protein sequence ID" value="QNM03533.1"/>
    <property type="molecule type" value="Genomic_DNA"/>
</dbReference>
<name>A0A7G9FYA1_9FIRM</name>
<accession>A0A7G9FYA1</accession>
<evidence type="ECO:0000256" key="2">
    <source>
        <dbReference type="SAM" id="MobiDB-lite"/>
    </source>
</evidence>
<organism evidence="4 5">
    <name type="scientific">Simiaoa sunii</name>
    <dbReference type="NCBI Taxonomy" id="2763672"/>
    <lineage>
        <taxon>Bacteria</taxon>
        <taxon>Bacillati</taxon>
        <taxon>Bacillota</taxon>
        <taxon>Clostridia</taxon>
        <taxon>Lachnospirales</taxon>
        <taxon>Lachnospiraceae</taxon>
        <taxon>Simiaoa</taxon>
    </lineage>
</organism>